<evidence type="ECO:0000313" key="2">
    <source>
        <dbReference type="Proteomes" id="UP000276133"/>
    </source>
</evidence>
<comment type="caution">
    <text evidence="1">The sequence shown here is derived from an EMBL/GenBank/DDBJ whole genome shotgun (WGS) entry which is preliminary data.</text>
</comment>
<dbReference type="EMBL" id="REGN01005299">
    <property type="protein sequence ID" value="RNA13924.1"/>
    <property type="molecule type" value="Genomic_DNA"/>
</dbReference>
<keyword evidence="2" id="KW-1185">Reference proteome</keyword>
<accession>A0A3M7QS56</accession>
<protein>
    <submittedName>
        <fullName evidence="1">Uncharacterized protein</fullName>
    </submittedName>
</protein>
<reference evidence="1 2" key="1">
    <citation type="journal article" date="2018" name="Sci. Rep.">
        <title>Genomic signatures of local adaptation to the degree of environmental predictability in rotifers.</title>
        <authorList>
            <person name="Franch-Gras L."/>
            <person name="Hahn C."/>
            <person name="Garcia-Roger E.M."/>
            <person name="Carmona M.J."/>
            <person name="Serra M."/>
            <person name="Gomez A."/>
        </authorList>
    </citation>
    <scope>NUCLEOTIDE SEQUENCE [LARGE SCALE GENOMIC DNA]</scope>
    <source>
        <strain evidence="1">HYR1</strain>
    </source>
</reference>
<proteinExistence type="predicted"/>
<organism evidence="1 2">
    <name type="scientific">Brachionus plicatilis</name>
    <name type="common">Marine rotifer</name>
    <name type="synonym">Brachionus muelleri</name>
    <dbReference type="NCBI Taxonomy" id="10195"/>
    <lineage>
        <taxon>Eukaryota</taxon>
        <taxon>Metazoa</taxon>
        <taxon>Spiralia</taxon>
        <taxon>Gnathifera</taxon>
        <taxon>Rotifera</taxon>
        <taxon>Eurotatoria</taxon>
        <taxon>Monogononta</taxon>
        <taxon>Pseudotrocha</taxon>
        <taxon>Ploima</taxon>
        <taxon>Brachionidae</taxon>
        <taxon>Brachionus</taxon>
    </lineage>
</organism>
<dbReference type="AlphaFoldDB" id="A0A3M7QS56"/>
<name>A0A3M7QS56_BRAPC</name>
<dbReference type="Proteomes" id="UP000276133">
    <property type="component" value="Unassembled WGS sequence"/>
</dbReference>
<evidence type="ECO:0000313" key="1">
    <source>
        <dbReference type="EMBL" id="RNA13924.1"/>
    </source>
</evidence>
<sequence length="69" mass="7907">MIKKSFITQDYGPMNFLPVHIAISAIHHQTMIIIPQSGNVFYLLKFINHKMVGKLNGQNFGPLKKNLRI</sequence>
<gene>
    <name evidence="1" type="ORF">BpHYR1_014977</name>
</gene>